<gene>
    <name evidence="7" type="ORF">GJ744_001191</name>
</gene>
<feature type="compositionally biased region" description="Basic and acidic residues" evidence="5">
    <location>
        <begin position="612"/>
        <end position="627"/>
    </location>
</feature>
<evidence type="ECO:0000256" key="6">
    <source>
        <dbReference type="SAM" id="Phobius"/>
    </source>
</evidence>
<evidence type="ECO:0000313" key="8">
    <source>
        <dbReference type="Proteomes" id="UP000606974"/>
    </source>
</evidence>
<feature type="transmembrane region" description="Helical" evidence="6">
    <location>
        <begin position="268"/>
        <end position="292"/>
    </location>
</feature>
<keyword evidence="2 6" id="KW-0812">Transmembrane</keyword>
<dbReference type="PANTHER" id="PTHR12570">
    <property type="match status" value="1"/>
</dbReference>
<feature type="compositionally biased region" description="Low complexity" evidence="5">
    <location>
        <begin position="601"/>
        <end position="610"/>
    </location>
</feature>
<evidence type="ECO:0000256" key="5">
    <source>
        <dbReference type="SAM" id="MobiDB-lite"/>
    </source>
</evidence>
<keyword evidence="4 6" id="KW-0472">Membrane</keyword>
<accession>A0A8H7ADN9</accession>
<feature type="transmembrane region" description="Helical" evidence="6">
    <location>
        <begin position="78"/>
        <end position="97"/>
    </location>
</feature>
<dbReference type="Proteomes" id="UP000606974">
    <property type="component" value="Unassembled WGS sequence"/>
</dbReference>
<feature type="compositionally biased region" description="Polar residues" evidence="5">
    <location>
        <begin position="677"/>
        <end position="697"/>
    </location>
</feature>
<comment type="caution">
    <text evidence="7">The sequence shown here is derived from an EMBL/GenBank/DDBJ whole genome shotgun (WGS) entry which is preliminary data.</text>
</comment>
<evidence type="ECO:0008006" key="9">
    <source>
        <dbReference type="Google" id="ProtNLM"/>
    </source>
</evidence>
<evidence type="ECO:0000256" key="1">
    <source>
        <dbReference type="ARBA" id="ARBA00004477"/>
    </source>
</evidence>
<feature type="transmembrane region" description="Helical" evidence="6">
    <location>
        <begin position="200"/>
        <end position="225"/>
    </location>
</feature>
<feature type="region of interest" description="Disordered" evidence="5">
    <location>
        <begin position="417"/>
        <end position="727"/>
    </location>
</feature>
<dbReference type="Pfam" id="PF05653">
    <property type="entry name" value="Mg_trans_NIPA"/>
    <property type="match status" value="1"/>
</dbReference>
<comment type="subcellular location">
    <subcellularLocation>
        <location evidence="1">Endoplasmic reticulum membrane</location>
        <topology evidence="1">Multi-pass membrane protein</topology>
    </subcellularLocation>
</comment>
<evidence type="ECO:0000313" key="7">
    <source>
        <dbReference type="EMBL" id="KAF7505201.1"/>
    </source>
</evidence>
<organism evidence="7 8">
    <name type="scientific">Endocarpon pusillum</name>
    <dbReference type="NCBI Taxonomy" id="364733"/>
    <lineage>
        <taxon>Eukaryota</taxon>
        <taxon>Fungi</taxon>
        <taxon>Dikarya</taxon>
        <taxon>Ascomycota</taxon>
        <taxon>Pezizomycotina</taxon>
        <taxon>Eurotiomycetes</taxon>
        <taxon>Chaetothyriomycetidae</taxon>
        <taxon>Verrucariales</taxon>
        <taxon>Verrucariaceae</taxon>
        <taxon>Endocarpon</taxon>
    </lineage>
</organism>
<feature type="compositionally biased region" description="Basic and acidic residues" evidence="5">
    <location>
        <begin position="709"/>
        <end position="727"/>
    </location>
</feature>
<dbReference type="PANTHER" id="PTHR12570:SF92">
    <property type="entry name" value="SPICHTHYIN, ISOFORM B"/>
    <property type="match status" value="1"/>
</dbReference>
<evidence type="ECO:0000256" key="2">
    <source>
        <dbReference type="ARBA" id="ARBA00022692"/>
    </source>
</evidence>
<keyword evidence="3 6" id="KW-1133">Transmembrane helix</keyword>
<name>A0A8H7ADN9_9EURO</name>
<dbReference type="AlphaFoldDB" id="A0A8H7ADN9"/>
<sequence>MEVTAHVLTNAHQLVARAGSAPAQPDRPPIYKVIGIVLAIASGVFIGISFVLKKMGLLKANTKYNEEAGEGYGYLKNAWWWTGMTLMIVGEICNFVAYAFVDAILVTPLGALSVVITTILSAIFLKERLSFVGKIGCFNCIIGSVVIVMNAPAQSAVADIQGMKHFVVAPGFLTYTGVIVVGCAFIALWVGPRYGKKSMLVYLSVCSLIGGLSVVCTQGLGAAVIAQARGVPQFNQWFLYVVLVFVIATLLVEIIYLNKALNLFNAALVTPTYYVFFTSATIVTSAILFQGFKGTPTGIATVIMGFLQICAGVVLLQMSKSAKDVPDAAVFKGDLDQIREIGEQEQPETEPKADAIRGTAAILRRFSARQKREEEEARRYREEKLKDLEPLQENEIVEWDGLRRRKTVLGDGLQSPIVRRKTIHPPLGMSRFPDENELQQDQAHEHHHQHSFFETVRTRASSVLRTHHTRQTASDPVDANGESRTHPVALADIKTYPGKPATPIEPYGPGSIEESREHIYGLPPGLKPEPYQSGRLNSPRSKPLPAQPAVQSPAGAPNIPLPSPLGKISRRQFSFQNMFRGPRSPAPGDQSASNLDPPPSRSGMGSRSGSAEQKRAMKTASEEERLGLVKGPTNPPRTPTTTDTSHPFPNDHSDPSSTADASTTRAHTATTLPQPQPLSASATSPSRVRTAESSSSGLRPFPEYTDVATPEHDRRYYRERSQYHHQI</sequence>
<dbReference type="SUPFAM" id="SSF103481">
    <property type="entry name" value="Multidrug resistance efflux transporter EmrE"/>
    <property type="match status" value="1"/>
</dbReference>
<keyword evidence="8" id="KW-1185">Reference proteome</keyword>
<feature type="compositionally biased region" description="Low complexity" evidence="5">
    <location>
        <begin position="639"/>
        <end position="648"/>
    </location>
</feature>
<evidence type="ECO:0000256" key="3">
    <source>
        <dbReference type="ARBA" id="ARBA00022989"/>
    </source>
</evidence>
<feature type="transmembrane region" description="Helical" evidence="6">
    <location>
        <begin position="131"/>
        <end position="152"/>
    </location>
</feature>
<feature type="transmembrane region" description="Helical" evidence="6">
    <location>
        <begin position="30"/>
        <end position="52"/>
    </location>
</feature>
<dbReference type="InterPro" id="IPR037185">
    <property type="entry name" value="EmrE-like"/>
</dbReference>
<evidence type="ECO:0000256" key="4">
    <source>
        <dbReference type="ARBA" id="ARBA00023136"/>
    </source>
</evidence>
<feature type="transmembrane region" description="Helical" evidence="6">
    <location>
        <begin position="237"/>
        <end position="256"/>
    </location>
</feature>
<feature type="transmembrane region" description="Helical" evidence="6">
    <location>
        <begin position="172"/>
        <end position="191"/>
    </location>
</feature>
<feature type="transmembrane region" description="Helical" evidence="6">
    <location>
        <begin position="103"/>
        <end position="124"/>
    </location>
</feature>
<reference evidence="7" key="1">
    <citation type="submission" date="2020-02" db="EMBL/GenBank/DDBJ databases">
        <authorList>
            <person name="Palmer J.M."/>
        </authorList>
    </citation>
    <scope>NUCLEOTIDE SEQUENCE</scope>
    <source>
        <strain evidence="7">EPUS1.4</strain>
        <tissue evidence="7">Thallus</tissue>
    </source>
</reference>
<feature type="compositionally biased region" description="Low complexity" evidence="5">
    <location>
        <begin position="655"/>
        <end position="671"/>
    </location>
</feature>
<protein>
    <recommendedName>
        <fullName evidence="9">Magnesium transporter NIPA2</fullName>
    </recommendedName>
</protein>
<dbReference type="OrthoDB" id="6428174at2759"/>
<dbReference type="EMBL" id="JAACFV010000116">
    <property type="protein sequence ID" value="KAF7505201.1"/>
    <property type="molecule type" value="Genomic_DNA"/>
</dbReference>
<proteinExistence type="predicted"/>
<dbReference type="InterPro" id="IPR008521">
    <property type="entry name" value="Mg_trans_NIPA"/>
</dbReference>
<feature type="transmembrane region" description="Helical" evidence="6">
    <location>
        <begin position="298"/>
        <end position="316"/>
    </location>
</feature>
<dbReference type="GO" id="GO:0016020">
    <property type="term" value="C:membrane"/>
    <property type="evidence" value="ECO:0007669"/>
    <property type="project" value="UniProtKB-SubCell"/>
</dbReference>
<dbReference type="GO" id="GO:0015095">
    <property type="term" value="F:magnesium ion transmembrane transporter activity"/>
    <property type="evidence" value="ECO:0007669"/>
    <property type="project" value="InterPro"/>
</dbReference>